<evidence type="ECO:0000313" key="1">
    <source>
        <dbReference type="EMBL" id="NME71096.1"/>
    </source>
</evidence>
<evidence type="ECO:0000313" key="2">
    <source>
        <dbReference type="Proteomes" id="UP000576082"/>
    </source>
</evidence>
<organism evidence="1 2">
    <name type="scientific">Flammeovirga aprica JL-4</name>
    <dbReference type="NCBI Taxonomy" id="694437"/>
    <lineage>
        <taxon>Bacteria</taxon>
        <taxon>Pseudomonadati</taxon>
        <taxon>Bacteroidota</taxon>
        <taxon>Cytophagia</taxon>
        <taxon>Cytophagales</taxon>
        <taxon>Flammeovirgaceae</taxon>
        <taxon>Flammeovirga</taxon>
    </lineage>
</organism>
<reference evidence="1 2" key="1">
    <citation type="submission" date="2020-04" db="EMBL/GenBank/DDBJ databases">
        <title>Flammeovirga sp. SR4, a novel species isolated from seawater.</title>
        <authorList>
            <person name="Wang X."/>
        </authorList>
    </citation>
    <scope>NUCLEOTIDE SEQUENCE [LARGE SCALE GENOMIC DNA]</scope>
    <source>
        <strain evidence="1 2">ATCC 23126</strain>
    </source>
</reference>
<name>A0A7X9XBU0_9BACT</name>
<accession>A0A7X9XBU0</accession>
<sequence>MNTFIKNSFKFLLLLTAVIVIGIFLPPTPKASKSLLFSKVAKDQLLINTPSPRIIFVGGSNLSFSLNSQMIQNTLQLPVLNLGIKESIGLRYDLASIKRYIRKNDIIIIIPEYTQFYIKSSDCSKELSSTILDLNKADITLLDREQIPNFIKAIPSYAFSKFNIFDYLFYTESEIYSVHSFNQFGDANAHWGLEQRPFPPIEIKDASEYNHDILQAILNFEKDITEKGAQLFLSYPAIQALSFNNSSERIQKVKEEFQKANFKIIGSPDRYVFGNELMFNSPYHLTKMGVDLRTSLLITDIKNSVSLSGDSTFK</sequence>
<proteinExistence type="predicted"/>
<gene>
    <name evidence="1" type="ORF">HHU12_24215</name>
</gene>
<keyword evidence="2" id="KW-1185">Reference proteome</keyword>
<comment type="caution">
    <text evidence="1">The sequence shown here is derived from an EMBL/GenBank/DDBJ whole genome shotgun (WGS) entry which is preliminary data.</text>
</comment>
<dbReference type="EMBL" id="JABANE010000085">
    <property type="protein sequence ID" value="NME71096.1"/>
    <property type="molecule type" value="Genomic_DNA"/>
</dbReference>
<dbReference type="RefSeq" id="WP_169659318.1">
    <property type="nucleotide sequence ID" value="NZ_JABANE010000085.1"/>
</dbReference>
<dbReference type="Proteomes" id="UP000576082">
    <property type="component" value="Unassembled WGS sequence"/>
</dbReference>
<dbReference type="AlphaFoldDB" id="A0A7X9XBU0"/>
<protein>
    <submittedName>
        <fullName evidence="1">Uncharacterized protein</fullName>
    </submittedName>
</protein>